<comment type="subunit">
    <text evidence="8">Component of the 2-(3-amino-3-carboxypropyl)histidine synthase complex composed of DPH1, DPH2, DPH3 and a NADH-dependent reductase. Interacts with SERGEF.</text>
</comment>
<evidence type="ECO:0000256" key="2">
    <source>
        <dbReference type="ARBA" id="ARBA00022723"/>
    </source>
</evidence>
<evidence type="ECO:0000256" key="5">
    <source>
        <dbReference type="ARBA" id="ARBA00036267"/>
    </source>
</evidence>
<evidence type="ECO:0000256" key="1">
    <source>
        <dbReference type="ARBA" id="ARBA00005156"/>
    </source>
</evidence>
<dbReference type="InterPro" id="IPR044248">
    <property type="entry name" value="DPH3/4-like"/>
</dbReference>
<comment type="similarity">
    <text evidence="4">Belongs to the DPH3 family.</text>
</comment>
<dbReference type="AlphaFoldDB" id="A0A8C9L9H8"/>
<dbReference type="PANTHER" id="PTHR21454">
    <property type="entry name" value="DPH3 HOMOLOG-RELATED"/>
    <property type="match status" value="1"/>
</dbReference>
<dbReference type="Ensembl" id="ENSPSTT00000011459.1">
    <property type="protein sequence ID" value="ENSPSTP00000010917.1"/>
    <property type="gene ID" value="ENSPSTG00000007687.1"/>
</dbReference>
<comment type="catalytic activity">
    <reaction evidence="9">
        <text>2 [3Fe-4S](0)-[protein] + 2 Fe(2+)-[Dph3] + NADH = 2 [4Fe-4S](1+)-[protein] + 2 [Dph3] + NAD(+) + H(+)</text>
        <dbReference type="Rhea" id="RHEA:71239"/>
        <dbReference type="Rhea" id="RHEA-COMP:17997"/>
        <dbReference type="Rhea" id="RHEA-COMP:17998"/>
        <dbReference type="Rhea" id="RHEA-COMP:18001"/>
        <dbReference type="Rhea" id="RHEA-COMP:18002"/>
        <dbReference type="ChEBI" id="CHEBI:15378"/>
        <dbReference type="ChEBI" id="CHEBI:29033"/>
        <dbReference type="ChEBI" id="CHEBI:33723"/>
        <dbReference type="ChEBI" id="CHEBI:47402"/>
        <dbReference type="ChEBI" id="CHEBI:57540"/>
        <dbReference type="ChEBI" id="CHEBI:57945"/>
        <dbReference type="ChEBI" id="CHEBI:83228"/>
    </reaction>
</comment>
<keyword evidence="13" id="KW-1185">Reference proteome</keyword>
<dbReference type="Pfam" id="PF05207">
    <property type="entry name" value="Zn_ribbon_CSL"/>
    <property type="match status" value="1"/>
</dbReference>
<evidence type="ECO:0000256" key="10">
    <source>
        <dbReference type="SAM" id="MobiDB-lite"/>
    </source>
</evidence>
<dbReference type="Proteomes" id="UP000694428">
    <property type="component" value="Unplaced"/>
</dbReference>
<feature type="compositionally biased region" description="Polar residues" evidence="10">
    <location>
        <begin position="1"/>
        <end position="15"/>
    </location>
</feature>
<proteinExistence type="inferred from homology"/>
<evidence type="ECO:0000256" key="7">
    <source>
        <dbReference type="ARBA" id="ARBA00041904"/>
    </source>
</evidence>
<reference evidence="12" key="1">
    <citation type="submission" date="2025-08" db="UniProtKB">
        <authorList>
            <consortium name="Ensembl"/>
        </authorList>
    </citation>
    <scope>IDENTIFICATION</scope>
</reference>
<keyword evidence="3" id="KW-0408">Iron</keyword>
<name>A0A8C9L9H8_PAVCR</name>
<evidence type="ECO:0000313" key="12">
    <source>
        <dbReference type="Ensembl" id="ENSPSTP00000010917.1"/>
    </source>
</evidence>
<evidence type="ECO:0000256" key="3">
    <source>
        <dbReference type="ARBA" id="ARBA00023004"/>
    </source>
</evidence>
<comment type="pathway">
    <text evidence="1">Protein modification; peptidyl-diphthamide biosynthesis.</text>
</comment>
<dbReference type="FunFam" id="3.10.660.10:FF:000001">
    <property type="entry name" value="Diphthamide biosynthesis 3"/>
    <property type="match status" value="1"/>
</dbReference>
<dbReference type="GO" id="GO:0046872">
    <property type="term" value="F:metal ion binding"/>
    <property type="evidence" value="ECO:0007669"/>
    <property type="project" value="UniProtKB-KW"/>
</dbReference>
<evidence type="ECO:0000259" key="11">
    <source>
        <dbReference type="PROSITE" id="PS51074"/>
    </source>
</evidence>
<protein>
    <recommendedName>
        <fullName evidence="6">Diphthamide biosynthesis protein 3</fullName>
    </recommendedName>
    <alternativeName>
        <fullName evidence="7">CSL-type zinc finger-containing protein 2</fullName>
    </alternativeName>
</protein>
<reference evidence="12" key="2">
    <citation type="submission" date="2025-09" db="UniProtKB">
        <authorList>
            <consortium name="Ensembl"/>
        </authorList>
    </citation>
    <scope>IDENTIFICATION</scope>
</reference>
<evidence type="ECO:0000313" key="13">
    <source>
        <dbReference type="Proteomes" id="UP000694428"/>
    </source>
</evidence>
<dbReference type="InterPro" id="IPR007872">
    <property type="entry name" value="DPH_MB_dom"/>
</dbReference>
<sequence length="284" mass="30728">MTSTAAASSFLSPTRASEGRDRLLANPRCTGEQTAAECNEGEAGTLNGAAQSPFYKPGESYSPPTPHTSSSRSAFPPTQTEGAHGARGQRGHPVPSAARERRWASVRGRSALHPPAAHSPPPHTATPTGTTSRDGRSLCHTAGGTRARSLSMRLPAPSGVVPAFSGVSLLCGGVMAVFHDEVEIEDFEYDEETETYSYPCPCGDRFLITREDLENGEDVATCPSCSLILRVIYDQTRSYMLILQSDLITRVSLTKDRYHQPLLQLWAPSLQRTEGSEYLRVFST</sequence>
<dbReference type="Gene3D" id="3.10.660.10">
    <property type="entry name" value="DPH Zinc finger"/>
    <property type="match status" value="1"/>
</dbReference>
<accession>A0A8C9L9H8</accession>
<dbReference type="PANTHER" id="PTHR21454:SF31">
    <property type="entry name" value="DIPHTHAMIDE BIOSYNTHESIS PROTEIN 3"/>
    <property type="match status" value="1"/>
</dbReference>
<evidence type="ECO:0000256" key="8">
    <source>
        <dbReference type="ARBA" id="ARBA00046426"/>
    </source>
</evidence>
<evidence type="ECO:0000256" key="6">
    <source>
        <dbReference type="ARBA" id="ARBA00041070"/>
    </source>
</evidence>
<evidence type="ECO:0000256" key="9">
    <source>
        <dbReference type="ARBA" id="ARBA00048125"/>
    </source>
</evidence>
<evidence type="ECO:0000256" key="4">
    <source>
        <dbReference type="ARBA" id="ARBA00024032"/>
    </source>
</evidence>
<keyword evidence="2" id="KW-0479">Metal-binding</keyword>
<feature type="region of interest" description="Disordered" evidence="10">
    <location>
        <begin position="1"/>
        <end position="146"/>
    </location>
</feature>
<comment type="catalytic activity">
    <reaction evidence="5">
        <text>[3Fe-4S](1+)-[protein] + Fe(2+)-[Dph3] = [3Fe-4S](0)-[protein] + Fe(3+)-[Dph3]</text>
        <dbReference type="Rhea" id="RHEA:71235"/>
        <dbReference type="Rhea" id="RHEA-COMP:17996"/>
        <dbReference type="Rhea" id="RHEA-COMP:17997"/>
        <dbReference type="Rhea" id="RHEA-COMP:18002"/>
        <dbReference type="Rhea" id="RHEA-COMP:18003"/>
        <dbReference type="ChEBI" id="CHEBI:29033"/>
        <dbReference type="ChEBI" id="CHEBI:29034"/>
        <dbReference type="ChEBI" id="CHEBI:33751"/>
        <dbReference type="ChEBI" id="CHEBI:47402"/>
        <dbReference type="ChEBI" id="CHEBI:83228"/>
    </reaction>
</comment>
<feature type="domain" description="DPH-type MB" evidence="11">
    <location>
        <begin position="178"/>
        <end position="234"/>
    </location>
</feature>
<dbReference type="InterPro" id="IPR036671">
    <property type="entry name" value="DPH_MB_sf"/>
</dbReference>
<dbReference type="PROSITE" id="PS51074">
    <property type="entry name" value="DPH_MB"/>
    <property type="match status" value="1"/>
</dbReference>
<dbReference type="SUPFAM" id="SSF144217">
    <property type="entry name" value="CSL zinc finger"/>
    <property type="match status" value="1"/>
</dbReference>
<dbReference type="GO" id="GO:0017183">
    <property type="term" value="P:protein histidyl modification to diphthamide"/>
    <property type="evidence" value="ECO:0007669"/>
    <property type="project" value="InterPro"/>
</dbReference>
<organism evidence="12 13">
    <name type="scientific">Pavo cristatus</name>
    <name type="common">Indian peafowl</name>
    <name type="synonym">Blue peafowl</name>
    <dbReference type="NCBI Taxonomy" id="9049"/>
    <lineage>
        <taxon>Eukaryota</taxon>
        <taxon>Metazoa</taxon>
        <taxon>Chordata</taxon>
        <taxon>Craniata</taxon>
        <taxon>Vertebrata</taxon>
        <taxon>Euteleostomi</taxon>
        <taxon>Archelosauria</taxon>
        <taxon>Archosauria</taxon>
        <taxon>Dinosauria</taxon>
        <taxon>Saurischia</taxon>
        <taxon>Theropoda</taxon>
        <taxon>Coelurosauria</taxon>
        <taxon>Aves</taxon>
        <taxon>Neognathae</taxon>
        <taxon>Galloanserae</taxon>
        <taxon>Galliformes</taxon>
        <taxon>Phasianidae</taxon>
        <taxon>Phasianinae</taxon>
        <taxon>Pavo</taxon>
    </lineage>
</organism>